<dbReference type="NCBIfam" id="TIGR02444">
    <property type="entry name" value="TIGR02444 family protein"/>
    <property type="match status" value="1"/>
</dbReference>
<gene>
    <name evidence="1" type="ORF">H4O21_08120</name>
</gene>
<dbReference type="RefSeq" id="WP_182808361.1">
    <property type="nucleotide sequence ID" value="NZ_JACJFM010000008.1"/>
</dbReference>
<dbReference type="InterPro" id="IPR012659">
    <property type="entry name" value="CHP02444"/>
</dbReference>
<dbReference type="Proteomes" id="UP000565262">
    <property type="component" value="Unassembled WGS sequence"/>
</dbReference>
<organism evidence="1 2">
    <name type="scientific">Oceanospirillum sediminis</name>
    <dbReference type="NCBI Taxonomy" id="2760088"/>
    <lineage>
        <taxon>Bacteria</taxon>
        <taxon>Pseudomonadati</taxon>
        <taxon>Pseudomonadota</taxon>
        <taxon>Gammaproteobacteria</taxon>
        <taxon>Oceanospirillales</taxon>
        <taxon>Oceanospirillaceae</taxon>
        <taxon>Oceanospirillum</taxon>
    </lineage>
</organism>
<dbReference type="AlphaFoldDB" id="A0A839IPH2"/>
<sequence length="178" mass="20798">MSEISLEYDNPFWLFSTKLYRLDEVEAACIYLQDHQNIMVNQLLFSCWLATQNMSYAEDWAQQVEPVLGWHNQYVVPLRKQRRQLKPMATAQPHLQKLQSHLLQAELLSEQHEQALLYLLYSLRKGLVTAEDREQALKTNLSFVVKDTTLSLTSQQQLAKIAEKVIDEERAHQLVTEL</sequence>
<name>A0A839IPH2_9GAMM</name>
<evidence type="ECO:0000313" key="2">
    <source>
        <dbReference type="Proteomes" id="UP000565262"/>
    </source>
</evidence>
<reference evidence="1 2" key="1">
    <citation type="submission" date="2020-08" db="EMBL/GenBank/DDBJ databases">
        <title>Oceanospirillum sp. nov. isolated from marine sediment.</title>
        <authorList>
            <person name="Ji X."/>
        </authorList>
    </citation>
    <scope>NUCLEOTIDE SEQUENCE [LARGE SCALE GENOMIC DNA]</scope>
    <source>
        <strain evidence="1 2">D5</strain>
    </source>
</reference>
<evidence type="ECO:0000313" key="1">
    <source>
        <dbReference type="EMBL" id="MBB1486574.1"/>
    </source>
</evidence>
<protein>
    <submittedName>
        <fullName evidence="1">TIGR02444 family protein</fullName>
    </submittedName>
</protein>
<dbReference type="Pfam" id="PF09523">
    <property type="entry name" value="DUF2390"/>
    <property type="match status" value="1"/>
</dbReference>
<accession>A0A839IPH2</accession>
<proteinExistence type="predicted"/>
<comment type="caution">
    <text evidence="1">The sequence shown here is derived from an EMBL/GenBank/DDBJ whole genome shotgun (WGS) entry which is preliminary data.</text>
</comment>
<dbReference type="EMBL" id="JACJFM010000008">
    <property type="protein sequence ID" value="MBB1486574.1"/>
    <property type="molecule type" value="Genomic_DNA"/>
</dbReference>
<keyword evidence="2" id="KW-1185">Reference proteome</keyword>